<dbReference type="Proteomes" id="UP001470288">
    <property type="component" value="Unassembled WGS sequence"/>
</dbReference>
<evidence type="ECO:0000313" key="6">
    <source>
        <dbReference type="Proteomes" id="UP001470288"/>
    </source>
</evidence>
<dbReference type="CDD" id="cd02208">
    <property type="entry name" value="cupin_RmlC-like"/>
    <property type="match status" value="1"/>
</dbReference>
<accession>A0ABV1HZV2</accession>
<dbReference type="InterPro" id="IPR020449">
    <property type="entry name" value="Tscrpt_reg_AraC-type_HTH"/>
</dbReference>
<evidence type="ECO:0000259" key="4">
    <source>
        <dbReference type="PROSITE" id="PS01124"/>
    </source>
</evidence>
<name>A0ABV1HZV2_9FIRM</name>
<organism evidence="5 6">
    <name type="scientific">Hominiventricola aquisgranensis</name>
    <dbReference type="NCBI Taxonomy" id="3133164"/>
    <lineage>
        <taxon>Bacteria</taxon>
        <taxon>Bacillati</taxon>
        <taxon>Bacillota</taxon>
        <taxon>Clostridia</taxon>
        <taxon>Lachnospirales</taxon>
        <taxon>Lachnospiraceae</taxon>
        <taxon>Hominiventricola</taxon>
    </lineage>
</organism>
<dbReference type="InterPro" id="IPR037923">
    <property type="entry name" value="HTH-like"/>
</dbReference>
<evidence type="ECO:0000313" key="5">
    <source>
        <dbReference type="EMBL" id="MEQ2578454.1"/>
    </source>
</evidence>
<feature type="domain" description="HTH araC/xylS-type" evidence="4">
    <location>
        <begin position="194"/>
        <end position="292"/>
    </location>
</feature>
<dbReference type="InterPro" id="IPR003313">
    <property type="entry name" value="AraC-bd"/>
</dbReference>
<dbReference type="PANTHER" id="PTHR43280">
    <property type="entry name" value="ARAC-FAMILY TRANSCRIPTIONAL REGULATOR"/>
    <property type="match status" value="1"/>
</dbReference>
<gene>
    <name evidence="5" type="ORF">WMO62_06285</name>
</gene>
<keyword evidence="6" id="KW-1185">Reference proteome</keyword>
<dbReference type="Pfam" id="PF02311">
    <property type="entry name" value="AraC_binding"/>
    <property type="match status" value="1"/>
</dbReference>
<dbReference type="PROSITE" id="PS01124">
    <property type="entry name" value="HTH_ARAC_FAMILY_2"/>
    <property type="match status" value="1"/>
</dbReference>
<dbReference type="PRINTS" id="PR00032">
    <property type="entry name" value="HTHARAC"/>
</dbReference>
<dbReference type="RefSeq" id="WP_349144166.1">
    <property type="nucleotide sequence ID" value="NZ_JBBMFC010000008.1"/>
</dbReference>
<keyword evidence="2" id="KW-0238">DNA-binding</keyword>
<dbReference type="InterPro" id="IPR009057">
    <property type="entry name" value="Homeodomain-like_sf"/>
</dbReference>
<dbReference type="InterPro" id="IPR018060">
    <property type="entry name" value="HTH_AraC"/>
</dbReference>
<evidence type="ECO:0000256" key="2">
    <source>
        <dbReference type="ARBA" id="ARBA00023125"/>
    </source>
</evidence>
<sequence>MRLQIDQKQKEVKAHGTYGFPVLVSPERLSWFDTGEFPWHWHPEIELTLILEGEILYQVNDNSCLLKAGEGLFCNTNVLHAGRHGNSADCSYLSVTFHPRLLYGYNNSLMQNRYMEGILRDPELASIHFKPEVDWQKKVLEQIRKIQRLSADKAEASELKIQIALMEIWLLIYEHVEPGAEEQSGYDRDTERIRCIMVYIQEHYAEKITLEELAEQIHLCRSESCRLFKRYMNASIFDYLLDYRVERSLPLLRDDRLDVTQIAGMTGFSNPAYFAKIFRRKMGCTPFQYRRKQREENF</sequence>
<dbReference type="PANTHER" id="PTHR43280:SF28">
    <property type="entry name" value="HTH-TYPE TRANSCRIPTIONAL ACTIVATOR RHAS"/>
    <property type="match status" value="1"/>
</dbReference>
<dbReference type="SUPFAM" id="SSF51215">
    <property type="entry name" value="Regulatory protein AraC"/>
    <property type="match status" value="1"/>
</dbReference>
<comment type="caution">
    <text evidence="5">The sequence shown here is derived from an EMBL/GenBank/DDBJ whole genome shotgun (WGS) entry which is preliminary data.</text>
</comment>
<keyword evidence="3" id="KW-0804">Transcription</keyword>
<dbReference type="InterPro" id="IPR014710">
    <property type="entry name" value="RmlC-like_jellyroll"/>
</dbReference>
<evidence type="ECO:0000256" key="3">
    <source>
        <dbReference type="ARBA" id="ARBA00023163"/>
    </source>
</evidence>
<proteinExistence type="predicted"/>
<dbReference type="Gene3D" id="2.60.120.10">
    <property type="entry name" value="Jelly Rolls"/>
    <property type="match status" value="1"/>
</dbReference>
<evidence type="ECO:0000256" key="1">
    <source>
        <dbReference type="ARBA" id="ARBA00023015"/>
    </source>
</evidence>
<dbReference type="Pfam" id="PF12833">
    <property type="entry name" value="HTH_18"/>
    <property type="match status" value="1"/>
</dbReference>
<protein>
    <submittedName>
        <fullName evidence="5">AraC family transcriptional regulator</fullName>
    </submittedName>
</protein>
<dbReference type="SMART" id="SM00342">
    <property type="entry name" value="HTH_ARAC"/>
    <property type="match status" value="1"/>
</dbReference>
<dbReference type="SUPFAM" id="SSF46689">
    <property type="entry name" value="Homeodomain-like"/>
    <property type="match status" value="2"/>
</dbReference>
<reference evidence="5 6" key="1">
    <citation type="submission" date="2024-03" db="EMBL/GenBank/DDBJ databases">
        <title>Human intestinal bacterial collection.</title>
        <authorList>
            <person name="Pauvert C."/>
            <person name="Hitch T.C.A."/>
            <person name="Clavel T."/>
        </authorList>
    </citation>
    <scope>NUCLEOTIDE SEQUENCE [LARGE SCALE GENOMIC DNA]</scope>
    <source>
        <strain evidence="5 6">CLA-AA-H78B</strain>
    </source>
</reference>
<dbReference type="EMBL" id="JBBMFC010000008">
    <property type="protein sequence ID" value="MEQ2578454.1"/>
    <property type="molecule type" value="Genomic_DNA"/>
</dbReference>
<dbReference type="Gene3D" id="1.10.10.60">
    <property type="entry name" value="Homeodomain-like"/>
    <property type="match status" value="2"/>
</dbReference>
<keyword evidence="1" id="KW-0805">Transcription regulation</keyword>